<dbReference type="EMBL" id="CM043797">
    <property type="protein sequence ID" value="KAI4815383.1"/>
    <property type="molecule type" value="Genomic_DNA"/>
</dbReference>
<protein>
    <submittedName>
        <fullName evidence="1">Uncharacterized protein</fullName>
    </submittedName>
</protein>
<accession>A0ACB9WNU7</accession>
<reference evidence="1" key="1">
    <citation type="submission" date="2022-05" db="EMBL/GenBank/DDBJ databases">
        <title>Chromosome-level genome of Chaenocephalus aceratus.</title>
        <authorList>
            <person name="Park H."/>
        </authorList>
    </citation>
    <scope>NUCLEOTIDE SEQUENCE</scope>
    <source>
        <strain evidence="1">KU_202001</strain>
    </source>
</reference>
<gene>
    <name evidence="1" type="ORF">KUCAC02_005530</name>
</gene>
<evidence type="ECO:0000313" key="2">
    <source>
        <dbReference type="Proteomes" id="UP001057452"/>
    </source>
</evidence>
<organism evidence="1 2">
    <name type="scientific">Chaenocephalus aceratus</name>
    <name type="common">Blackfin icefish</name>
    <name type="synonym">Chaenichthys aceratus</name>
    <dbReference type="NCBI Taxonomy" id="36190"/>
    <lineage>
        <taxon>Eukaryota</taxon>
        <taxon>Metazoa</taxon>
        <taxon>Chordata</taxon>
        <taxon>Craniata</taxon>
        <taxon>Vertebrata</taxon>
        <taxon>Euteleostomi</taxon>
        <taxon>Actinopterygii</taxon>
        <taxon>Neopterygii</taxon>
        <taxon>Teleostei</taxon>
        <taxon>Neoteleostei</taxon>
        <taxon>Acanthomorphata</taxon>
        <taxon>Eupercaria</taxon>
        <taxon>Perciformes</taxon>
        <taxon>Notothenioidei</taxon>
        <taxon>Channichthyidae</taxon>
        <taxon>Chaenocephalus</taxon>
    </lineage>
</organism>
<comment type="caution">
    <text evidence="1">The sequence shown here is derived from an EMBL/GenBank/DDBJ whole genome shotgun (WGS) entry which is preliminary data.</text>
</comment>
<proteinExistence type="predicted"/>
<keyword evidence="2" id="KW-1185">Reference proteome</keyword>
<sequence>MVYSYEHVENWIHLWFYNQFHYTVYNMYMFAYA</sequence>
<name>A0ACB9WNU7_CHAAC</name>
<dbReference type="Proteomes" id="UP001057452">
    <property type="component" value="Chromosome 13"/>
</dbReference>
<evidence type="ECO:0000313" key="1">
    <source>
        <dbReference type="EMBL" id="KAI4815383.1"/>
    </source>
</evidence>